<evidence type="ECO:0000256" key="2">
    <source>
        <dbReference type="ARBA" id="ARBA00022722"/>
    </source>
</evidence>
<name>A0A3N1YBJ4_9GAMM</name>
<evidence type="ECO:0000313" key="7">
    <source>
        <dbReference type="EMBL" id="ROR35032.1"/>
    </source>
</evidence>
<sequence>MSEPRPRAPIAERFRGYLPVVVDVETGGLNPDTDALLEVAAVLIEMDEAGRLRRGATHARHVLPFEGARLDPKALEITGIDPWHPFRDARPEKEALQEIFRPIRRALRETGCNRAVLVGHNPAFDLAFLKAAVRRCGIKRDPFHPFATFDTATLAGVALGQTVLAKAVEAAGMEWQSSEAHSAIYDAERTADLFCHIVNRWQALERLASGG</sequence>
<dbReference type="EC" id="3.1.13.-" evidence="5"/>
<proteinExistence type="inferred from homology"/>
<keyword evidence="5" id="KW-0460">Magnesium</keyword>
<feature type="binding site" evidence="5">
    <location>
        <position position="186"/>
    </location>
    <ligand>
        <name>Mg(2+)</name>
        <dbReference type="ChEBI" id="CHEBI:18420"/>
        <label>2</label>
        <note>catalytic</note>
    </ligand>
</feature>
<reference evidence="7 8" key="1">
    <citation type="submission" date="2018-11" db="EMBL/GenBank/DDBJ databases">
        <title>Genomic Encyclopedia of Type Strains, Phase IV (KMG-IV): sequencing the most valuable type-strain genomes for metagenomic binning, comparative biology and taxonomic classification.</title>
        <authorList>
            <person name="Goeker M."/>
        </authorList>
    </citation>
    <scope>NUCLEOTIDE SEQUENCE [LARGE SCALE GENOMIC DNA]</scope>
    <source>
        <strain evidence="7 8">DSM 100275</strain>
    </source>
</reference>
<feature type="binding site" evidence="5">
    <location>
        <position position="25"/>
    </location>
    <ligand>
        <name>Mg(2+)</name>
        <dbReference type="ChEBI" id="CHEBI:18420"/>
        <label>2</label>
        <note>catalytic</note>
    </ligand>
</feature>
<dbReference type="GO" id="GO:0005829">
    <property type="term" value="C:cytosol"/>
    <property type="evidence" value="ECO:0007669"/>
    <property type="project" value="TreeGrafter"/>
</dbReference>
<dbReference type="InterPro" id="IPR012337">
    <property type="entry name" value="RNaseH-like_sf"/>
</dbReference>
<feature type="site" description="Important for substrate binding and specificity" evidence="5">
    <location>
        <position position="124"/>
    </location>
</feature>
<feature type="domain" description="Exonuclease" evidence="6">
    <location>
        <begin position="18"/>
        <end position="203"/>
    </location>
</feature>
<feature type="binding site" evidence="5">
    <location>
        <position position="181"/>
    </location>
    <ligand>
        <name>Mg(2+)</name>
        <dbReference type="ChEBI" id="CHEBI:18420"/>
        <label>2</label>
        <note>catalytic</note>
    </ligand>
</feature>
<dbReference type="GO" id="GO:0008408">
    <property type="term" value="F:3'-5' exonuclease activity"/>
    <property type="evidence" value="ECO:0007669"/>
    <property type="project" value="TreeGrafter"/>
</dbReference>
<evidence type="ECO:0000259" key="6">
    <source>
        <dbReference type="SMART" id="SM00479"/>
    </source>
</evidence>
<dbReference type="EMBL" id="RJVI01000001">
    <property type="protein sequence ID" value="ROR35032.1"/>
    <property type="molecule type" value="Genomic_DNA"/>
</dbReference>
<dbReference type="SMART" id="SM00479">
    <property type="entry name" value="EXOIII"/>
    <property type="match status" value="1"/>
</dbReference>
<dbReference type="Proteomes" id="UP000276634">
    <property type="component" value="Unassembled WGS sequence"/>
</dbReference>
<feature type="binding site" evidence="5">
    <location>
        <position position="23"/>
    </location>
    <ligand>
        <name>Mg(2+)</name>
        <dbReference type="ChEBI" id="CHEBI:18420"/>
        <label>2</label>
        <note>catalytic</note>
    </ligand>
</feature>
<dbReference type="OrthoDB" id="9778264at2"/>
<dbReference type="GO" id="GO:0008033">
    <property type="term" value="P:tRNA processing"/>
    <property type="evidence" value="ECO:0007669"/>
    <property type="project" value="UniProtKB-KW"/>
</dbReference>
<dbReference type="CDD" id="cd06134">
    <property type="entry name" value="RNaseT"/>
    <property type="match status" value="1"/>
</dbReference>
<comment type="caution">
    <text evidence="7">The sequence shown here is derived from an EMBL/GenBank/DDBJ whole genome shotgun (WGS) entry which is preliminary data.</text>
</comment>
<comment type="similarity">
    <text evidence="5">Belongs to the RNase T family.</text>
</comment>
<dbReference type="Gene3D" id="3.30.420.10">
    <property type="entry name" value="Ribonuclease H-like superfamily/Ribonuclease H"/>
    <property type="match status" value="1"/>
</dbReference>
<dbReference type="InterPro" id="IPR005987">
    <property type="entry name" value="RNase_T"/>
</dbReference>
<organism evidence="7 8">
    <name type="scientific">Inmirania thermothiophila</name>
    <dbReference type="NCBI Taxonomy" id="1750597"/>
    <lineage>
        <taxon>Bacteria</taxon>
        <taxon>Pseudomonadati</taxon>
        <taxon>Pseudomonadota</taxon>
        <taxon>Gammaproteobacteria</taxon>
        <taxon>Chromatiales</taxon>
        <taxon>Ectothiorhodospiraceae</taxon>
        <taxon>Inmirania</taxon>
    </lineage>
</organism>
<dbReference type="SUPFAM" id="SSF53098">
    <property type="entry name" value="Ribonuclease H-like"/>
    <property type="match status" value="1"/>
</dbReference>
<keyword evidence="3 5" id="KW-0378">Hydrolase</keyword>
<evidence type="ECO:0000256" key="5">
    <source>
        <dbReference type="HAMAP-Rule" id="MF_00157"/>
    </source>
</evidence>
<feature type="site" description="Important for substrate binding and specificity" evidence="5">
    <location>
        <position position="146"/>
    </location>
</feature>
<comment type="cofactor">
    <cofactor evidence="5">
        <name>Mg(2+)</name>
        <dbReference type="ChEBI" id="CHEBI:18420"/>
    </cofactor>
    <text evidence="5">Binds two Mg(2+) per subunit. The active form of the enzyme binds two Mg(2+) ions in its active site. The first Mg(2+) forms only one salt bridge with the protein.</text>
</comment>
<protein>
    <recommendedName>
        <fullName evidence="5">Ribonuclease T</fullName>
        <ecNumber evidence="5">3.1.13.-</ecNumber>
    </recommendedName>
    <alternativeName>
        <fullName evidence="5">Exoribonuclease T</fullName>
        <shortName evidence="5">RNase T</shortName>
    </alternativeName>
</protein>
<comment type="subunit">
    <text evidence="5">Homodimer.</text>
</comment>
<dbReference type="InterPro" id="IPR013520">
    <property type="entry name" value="Ribonucl_H"/>
</dbReference>
<dbReference type="NCBIfam" id="TIGR01298">
    <property type="entry name" value="RNaseT"/>
    <property type="match status" value="1"/>
</dbReference>
<dbReference type="PANTHER" id="PTHR30231:SF2">
    <property type="entry name" value="RIBONUCLEASE T"/>
    <property type="match status" value="1"/>
</dbReference>
<gene>
    <name evidence="5" type="primary">rnt</name>
    <name evidence="7" type="ORF">EDC57_0949</name>
</gene>
<comment type="caution">
    <text evidence="5">Lacks conserved residue(s) required for the propagation of feature annotation.</text>
</comment>
<evidence type="ECO:0000256" key="3">
    <source>
        <dbReference type="ARBA" id="ARBA00022801"/>
    </source>
</evidence>
<dbReference type="GO" id="GO:0003676">
    <property type="term" value="F:nucleic acid binding"/>
    <property type="evidence" value="ECO:0007669"/>
    <property type="project" value="InterPro"/>
</dbReference>
<comment type="function">
    <text evidence="5">Trims short 3' overhangs of a variety of RNA species, leaving a one or two nucleotide 3' overhang. Responsible for the end-turnover of tRNA: specifically removes the terminal AMP residue from uncharged tRNA (tRNA-C-C-A). Also appears to be involved in tRNA biosynthesis.</text>
</comment>
<feature type="active site" description="Proton donor/acceptor" evidence="5">
    <location>
        <position position="181"/>
    </location>
</feature>
<evidence type="ECO:0000313" key="8">
    <source>
        <dbReference type="Proteomes" id="UP000276634"/>
    </source>
</evidence>
<keyword evidence="4 5" id="KW-0269">Exonuclease</keyword>
<dbReference type="GO" id="GO:0000287">
    <property type="term" value="F:magnesium ion binding"/>
    <property type="evidence" value="ECO:0007669"/>
    <property type="project" value="UniProtKB-UniRule"/>
</dbReference>
<accession>A0A3N1YBJ4</accession>
<keyword evidence="1 5" id="KW-0819">tRNA processing</keyword>
<dbReference type="AlphaFoldDB" id="A0A3N1YBJ4"/>
<keyword evidence="5" id="KW-0479">Metal-binding</keyword>
<dbReference type="Pfam" id="PF00929">
    <property type="entry name" value="RNase_T"/>
    <property type="match status" value="1"/>
</dbReference>
<keyword evidence="2 5" id="KW-0540">Nuclease</keyword>
<keyword evidence="8" id="KW-1185">Reference proteome</keyword>
<dbReference type="GO" id="GO:0045004">
    <property type="term" value="P:DNA replication proofreading"/>
    <property type="evidence" value="ECO:0007669"/>
    <property type="project" value="TreeGrafter"/>
</dbReference>
<dbReference type="PANTHER" id="PTHR30231">
    <property type="entry name" value="DNA POLYMERASE III SUBUNIT EPSILON"/>
    <property type="match status" value="1"/>
</dbReference>
<dbReference type="InterPro" id="IPR036397">
    <property type="entry name" value="RNaseH_sf"/>
</dbReference>
<evidence type="ECO:0000256" key="4">
    <source>
        <dbReference type="ARBA" id="ARBA00022839"/>
    </source>
</evidence>
<feature type="binding site" evidence="5">
    <location>
        <position position="23"/>
    </location>
    <ligand>
        <name>Mg(2+)</name>
        <dbReference type="ChEBI" id="CHEBI:18420"/>
        <label>1</label>
        <note>catalytic</note>
    </ligand>
</feature>
<dbReference type="GO" id="GO:0016896">
    <property type="term" value="F:RNA exonuclease activity, producing 5'-phosphomonoesters"/>
    <property type="evidence" value="ECO:0007669"/>
    <property type="project" value="UniProtKB-UniRule"/>
</dbReference>
<dbReference type="RefSeq" id="WP_123400684.1">
    <property type="nucleotide sequence ID" value="NZ_RJVI01000001.1"/>
</dbReference>
<dbReference type="HAMAP" id="MF_00157">
    <property type="entry name" value="RNase_T"/>
    <property type="match status" value="1"/>
</dbReference>
<evidence type="ECO:0000256" key="1">
    <source>
        <dbReference type="ARBA" id="ARBA00022694"/>
    </source>
</evidence>